<keyword evidence="1" id="KW-0732">Signal</keyword>
<reference evidence="3" key="1">
    <citation type="submission" date="2022-08" db="EMBL/GenBank/DDBJ databases">
        <title>Genome Sequence of the sulphate-reducing bacterium, Pseudodesulfovibrio portus JCM14722.</title>
        <authorList>
            <person name="Kondo R."/>
            <person name="Kataoka T."/>
        </authorList>
    </citation>
    <scope>NUCLEOTIDE SEQUENCE</scope>
    <source>
        <strain evidence="3">JCM 14722</strain>
    </source>
</reference>
<dbReference type="SUPFAM" id="SSF53850">
    <property type="entry name" value="Periplasmic binding protein-like II"/>
    <property type="match status" value="1"/>
</dbReference>
<dbReference type="Proteomes" id="UP001061361">
    <property type="component" value="Chromosome"/>
</dbReference>
<feature type="domain" description="Solute-binding protein family 3/N-terminal" evidence="2">
    <location>
        <begin position="23"/>
        <end position="243"/>
    </location>
</feature>
<sequence length="248" mass="28453">MSLIAVLLLLAHAGMSFGGDLRVVTESWPPYTYSENGEIKGVVTEIVEATLNRAGLDYSIELYPWARAYDIAKNNENVLIYSILKLPNREGLFKWIHLDGLRTAMCLFRPCHRTDITACTLEEARFYRIGVTRETSTHHFLQAKGFVEGANLFPVNCEEQNYLKSSPETNRIDFTTGDRLSLAHWLRDAGLPTDYWVAQVPLFQEDFYMAFGIRTPDGLVDRVRRALREMREEGEFAAIVDKYSRLYQ</sequence>
<evidence type="ECO:0000313" key="3">
    <source>
        <dbReference type="EMBL" id="BDQ33797.1"/>
    </source>
</evidence>
<dbReference type="RefSeq" id="WP_264983854.1">
    <property type="nucleotide sequence ID" value="NZ_AP026708.1"/>
</dbReference>
<gene>
    <name evidence="3" type="ORF">JCM14722_13390</name>
</gene>
<accession>A0ABM8AQV6</accession>
<protein>
    <recommendedName>
        <fullName evidence="2">Solute-binding protein family 3/N-terminal domain-containing protein</fullName>
    </recommendedName>
</protein>
<feature type="chain" id="PRO_5046456833" description="Solute-binding protein family 3/N-terminal domain-containing protein" evidence="1">
    <location>
        <begin position="19"/>
        <end position="248"/>
    </location>
</feature>
<evidence type="ECO:0000256" key="1">
    <source>
        <dbReference type="SAM" id="SignalP"/>
    </source>
</evidence>
<feature type="signal peptide" evidence="1">
    <location>
        <begin position="1"/>
        <end position="18"/>
    </location>
</feature>
<dbReference type="Pfam" id="PF00497">
    <property type="entry name" value="SBP_bac_3"/>
    <property type="match status" value="1"/>
</dbReference>
<organism evidence="3 4">
    <name type="scientific">Pseudodesulfovibrio portus</name>
    <dbReference type="NCBI Taxonomy" id="231439"/>
    <lineage>
        <taxon>Bacteria</taxon>
        <taxon>Pseudomonadati</taxon>
        <taxon>Thermodesulfobacteriota</taxon>
        <taxon>Desulfovibrionia</taxon>
        <taxon>Desulfovibrionales</taxon>
        <taxon>Desulfovibrionaceae</taxon>
    </lineage>
</organism>
<dbReference type="Gene3D" id="3.40.190.10">
    <property type="entry name" value="Periplasmic binding protein-like II"/>
    <property type="match status" value="2"/>
</dbReference>
<dbReference type="EMBL" id="AP026708">
    <property type="protein sequence ID" value="BDQ33797.1"/>
    <property type="molecule type" value="Genomic_DNA"/>
</dbReference>
<evidence type="ECO:0000259" key="2">
    <source>
        <dbReference type="Pfam" id="PF00497"/>
    </source>
</evidence>
<evidence type="ECO:0000313" key="4">
    <source>
        <dbReference type="Proteomes" id="UP001061361"/>
    </source>
</evidence>
<name>A0ABM8AQV6_9BACT</name>
<dbReference type="PANTHER" id="PTHR38834">
    <property type="entry name" value="PERIPLASMIC SUBSTRATE BINDING PROTEIN FAMILY 3"/>
    <property type="match status" value="1"/>
</dbReference>
<keyword evidence="4" id="KW-1185">Reference proteome</keyword>
<proteinExistence type="predicted"/>
<dbReference type="InterPro" id="IPR001638">
    <property type="entry name" value="Solute-binding_3/MltF_N"/>
</dbReference>
<dbReference type="PANTHER" id="PTHR38834:SF3">
    <property type="entry name" value="SOLUTE-BINDING PROTEIN FAMILY 3_N-TERMINAL DOMAIN-CONTAINING PROTEIN"/>
    <property type="match status" value="1"/>
</dbReference>